<name>A0A3A1N8G9_9FLAO</name>
<dbReference type="InterPro" id="IPR029024">
    <property type="entry name" value="TerB-like"/>
</dbReference>
<evidence type="ECO:0000313" key="1">
    <source>
        <dbReference type="EMBL" id="RIV35250.1"/>
    </source>
</evidence>
<dbReference type="EMBL" id="QXFH01000070">
    <property type="protein sequence ID" value="RIV35250.1"/>
    <property type="molecule type" value="Genomic_DNA"/>
</dbReference>
<dbReference type="AlphaFoldDB" id="A0A3A1N8G9"/>
<sequence>MPILDLYEHGDHRKNLAHFATLASLASVDGEINPKEKAVLDKFAFKLNITDEEIKEVMKKENKYPIDTPHSGEKRFKRLFEFFQIIFSDHYIDDDERKIVEKYAVGLGFDPKKASEIIDKSIAIFSGQIAFEDYHQLIKRECN</sequence>
<dbReference type="SUPFAM" id="SSF158682">
    <property type="entry name" value="TerB-like"/>
    <property type="match status" value="1"/>
</dbReference>
<organism evidence="1 2">
    <name type="scientific">Flagellimonas lutimaris</name>
    <dbReference type="NCBI Taxonomy" id="475082"/>
    <lineage>
        <taxon>Bacteria</taxon>
        <taxon>Pseudomonadati</taxon>
        <taxon>Bacteroidota</taxon>
        <taxon>Flavobacteriia</taxon>
        <taxon>Flavobacteriales</taxon>
        <taxon>Flavobacteriaceae</taxon>
        <taxon>Flagellimonas</taxon>
    </lineage>
</organism>
<keyword evidence="2" id="KW-1185">Reference proteome</keyword>
<dbReference type="Proteomes" id="UP000266067">
    <property type="component" value="Unassembled WGS sequence"/>
</dbReference>
<dbReference type="Gene3D" id="1.10.3680.10">
    <property type="entry name" value="TerB-like"/>
    <property type="match status" value="1"/>
</dbReference>
<evidence type="ECO:0000313" key="2">
    <source>
        <dbReference type="Proteomes" id="UP000266067"/>
    </source>
</evidence>
<protein>
    <submittedName>
        <fullName evidence="1">TerB family tellurite resistance protein</fullName>
    </submittedName>
</protein>
<dbReference type="OrthoDB" id="981083at2"/>
<reference evidence="1 2" key="1">
    <citation type="submission" date="2018-08" db="EMBL/GenBank/DDBJ databases">
        <title>Proposal of Muricauda 72 sp.nov. and Muricauda NH166 sp.nov., isolated from seawater.</title>
        <authorList>
            <person name="Cheng H."/>
            <person name="Wu Y.-H."/>
            <person name="Guo L.-L."/>
            <person name="Xu X.-W."/>
        </authorList>
    </citation>
    <scope>NUCLEOTIDE SEQUENCE [LARGE SCALE GENOMIC DNA]</scope>
    <source>
        <strain evidence="1 2">KCTC 22173</strain>
    </source>
</reference>
<accession>A0A3A1N8G9</accession>
<gene>
    <name evidence="1" type="ORF">D2V08_07805</name>
</gene>
<dbReference type="CDD" id="cd07177">
    <property type="entry name" value="terB_like"/>
    <property type="match status" value="1"/>
</dbReference>
<proteinExistence type="predicted"/>
<dbReference type="RefSeq" id="WP_119607475.1">
    <property type="nucleotide sequence ID" value="NZ_QXFH01000070.1"/>
</dbReference>
<comment type="caution">
    <text evidence="1">The sequence shown here is derived from an EMBL/GenBank/DDBJ whole genome shotgun (WGS) entry which is preliminary data.</text>
</comment>